<evidence type="ECO:0000256" key="1">
    <source>
        <dbReference type="ARBA" id="ARBA00001971"/>
    </source>
</evidence>
<keyword evidence="5 9" id="KW-0560">Oxidoreductase</keyword>
<evidence type="ECO:0000256" key="4">
    <source>
        <dbReference type="ARBA" id="ARBA00022723"/>
    </source>
</evidence>
<evidence type="ECO:0000256" key="7">
    <source>
        <dbReference type="ARBA" id="ARBA00023033"/>
    </source>
</evidence>
<reference evidence="11 12" key="1">
    <citation type="submission" date="2023-01" db="EMBL/GenBank/DDBJ databases">
        <title>Analysis of 21 Apiospora genomes using comparative genomics revels a genus with tremendous synthesis potential of carbohydrate active enzymes and secondary metabolites.</title>
        <authorList>
            <person name="Sorensen T."/>
        </authorList>
    </citation>
    <scope>NUCLEOTIDE SEQUENCE [LARGE SCALE GENOMIC DNA]</scope>
    <source>
        <strain evidence="11 12">CBS 117206</strain>
    </source>
</reference>
<comment type="similarity">
    <text evidence="2 9">Belongs to the cytochrome P450 family.</text>
</comment>
<evidence type="ECO:0000256" key="6">
    <source>
        <dbReference type="ARBA" id="ARBA00023004"/>
    </source>
</evidence>
<evidence type="ECO:0000256" key="10">
    <source>
        <dbReference type="SAM" id="Phobius"/>
    </source>
</evidence>
<keyword evidence="3 8" id="KW-0349">Heme</keyword>
<keyword evidence="7 9" id="KW-0503">Monooxygenase</keyword>
<evidence type="ECO:0000256" key="3">
    <source>
        <dbReference type="ARBA" id="ARBA00022617"/>
    </source>
</evidence>
<dbReference type="AlphaFoldDB" id="A0AAW0QGW0"/>
<dbReference type="InterPro" id="IPR002403">
    <property type="entry name" value="Cyt_P450_E_grp-IV"/>
</dbReference>
<organism evidence="11 12">
    <name type="scientific">Apiospora kogelbergensis</name>
    <dbReference type="NCBI Taxonomy" id="1337665"/>
    <lineage>
        <taxon>Eukaryota</taxon>
        <taxon>Fungi</taxon>
        <taxon>Dikarya</taxon>
        <taxon>Ascomycota</taxon>
        <taxon>Pezizomycotina</taxon>
        <taxon>Sordariomycetes</taxon>
        <taxon>Xylariomycetidae</taxon>
        <taxon>Amphisphaeriales</taxon>
        <taxon>Apiosporaceae</taxon>
        <taxon>Apiospora</taxon>
    </lineage>
</organism>
<evidence type="ECO:0000256" key="2">
    <source>
        <dbReference type="ARBA" id="ARBA00010617"/>
    </source>
</evidence>
<dbReference type="GO" id="GO:0005506">
    <property type="term" value="F:iron ion binding"/>
    <property type="evidence" value="ECO:0007669"/>
    <property type="project" value="InterPro"/>
</dbReference>
<dbReference type="InterPro" id="IPR017972">
    <property type="entry name" value="Cyt_P450_CS"/>
</dbReference>
<keyword evidence="10" id="KW-1133">Transmembrane helix</keyword>
<evidence type="ECO:0000256" key="8">
    <source>
        <dbReference type="PIRSR" id="PIRSR602403-1"/>
    </source>
</evidence>
<evidence type="ECO:0008006" key="13">
    <source>
        <dbReference type="Google" id="ProtNLM"/>
    </source>
</evidence>
<dbReference type="Pfam" id="PF00067">
    <property type="entry name" value="p450"/>
    <property type="match status" value="1"/>
</dbReference>
<dbReference type="Gene3D" id="1.10.630.10">
    <property type="entry name" value="Cytochrome P450"/>
    <property type="match status" value="1"/>
</dbReference>
<evidence type="ECO:0000256" key="9">
    <source>
        <dbReference type="RuleBase" id="RU000461"/>
    </source>
</evidence>
<dbReference type="PANTHER" id="PTHR46206">
    <property type="entry name" value="CYTOCHROME P450"/>
    <property type="match status" value="1"/>
</dbReference>
<accession>A0AAW0QGW0</accession>
<gene>
    <name evidence="11" type="ORF">PG999_012418</name>
</gene>
<dbReference type="InterPro" id="IPR036396">
    <property type="entry name" value="Cyt_P450_sf"/>
</dbReference>
<evidence type="ECO:0000313" key="12">
    <source>
        <dbReference type="Proteomes" id="UP001392437"/>
    </source>
</evidence>
<dbReference type="SUPFAM" id="SSF48264">
    <property type="entry name" value="Cytochrome P450"/>
    <property type="match status" value="1"/>
</dbReference>
<comment type="caution">
    <text evidence="11">The sequence shown here is derived from an EMBL/GenBank/DDBJ whole genome shotgun (WGS) entry which is preliminary data.</text>
</comment>
<proteinExistence type="inferred from homology"/>
<keyword evidence="10" id="KW-0812">Transmembrane</keyword>
<feature type="transmembrane region" description="Helical" evidence="10">
    <location>
        <begin position="6"/>
        <end position="23"/>
    </location>
</feature>
<dbReference type="CDD" id="cd11041">
    <property type="entry name" value="CYP503A1-like"/>
    <property type="match status" value="1"/>
</dbReference>
<protein>
    <recommendedName>
        <fullName evidence="13">Cytochrome P450</fullName>
    </recommendedName>
</protein>
<keyword evidence="4 8" id="KW-0479">Metal-binding</keyword>
<dbReference type="GO" id="GO:0004497">
    <property type="term" value="F:monooxygenase activity"/>
    <property type="evidence" value="ECO:0007669"/>
    <property type="project" value="UniProtKB-KW"/>
</dbReference>
<dbReference type="GO" id="GO:0016705">
    <property type="term" value="F:oxidoreductase activity, acting on paired donors, with incorporation or reduction of molecular oxygen"/>
    <property type="evidence" value="ECO:0007669"/>
    <property type="project" value="InterPro"/>
</dbReference>
<sequence>MSAFLRPAVLGPAVFIVISYILYQTLRPSKTKLPNLPNLPIVGAKPGEWLPLQRARWRNAFNMNTAVHEAYCQYKDRYCIFPVAGGYDFVLLPRKQLQWLLDQPDSSVSLHDLNLDFLQAQHTLADVKLATNPVHHDLVKGVLTRETGNLVPDLFDEIQHSVDEVYGSEPGVTKEITVYSTIQHIVGQVTNRVFVGLPLCRNTELLKNGVAFATEISVAANLLKFVWEPLRPLVALVVMVPNRIHTNRFISILRPEVERRVADYNARQADPETKAADKVPNDFLQWQIHQAKASGDPYMYDIYTLASRVLILNFASIHTSSFAMANALFDLAATDPVHIEELRHEIKTVLAEHGGAWNKRAIQKMITLDSTMRESQRINSLVVMATGRLVVDPKGITTPTGVHLPRGTVVGGHGRAVLHDGDIYPEPGTFRPFRFAEKRNQQGDAGAHEKGGSATYVERARQAWATTSPDFVAFGHGRHACPGRFFASTELKLLLAYTVLHYDFVRLKQRPNNSWFSATLVPPNEGDHQANEKGGFSMIMYGALAKTIQGRCIQVRTHDRNDDMAKTPTT</sequence>
<dbReference type="PANTHER" id="PTHR46206:SF1">
    <property type="entry name" value="P450, PUTATIVE (EUROFUNG)-RELATED"/>
    <property type="match status" value="1"/>
</dbReference>
<dbReference type="PRINTS" id="PR00465">
    <property type="entry name" value="EP450IV"/>
</dbReference>
<evidence type="ECO:0000256" key="5">
    <source>
        <dbReference type="ARBA" id="ARBA00023002"/>
    </source>
</evidence>
<dbReference type="PROSITE" id="PS00086">
    <property type="entry name" value="CYTOCHROME_P450"/>
    <property type="match status" value="1"/>
</dbReference>
<evidence type="ECO:0000313" key="11">
    <source>
        <dbReference type="EMBL" id="KAK8096474.1"/>
    </source>
</evidence>
<dbReference type="InterPro" id="IPR001128">
    <property type="entry name" value="Cyt_P450"/>
</dbReference>
<keyword evidence="12" id="KW-1185">Reference proteome</keyword>
<name>A0AAW0QGW0_9PEZI</name>
<feature type="binding site" description="axial binding residue" evidence="8">
    <location>
        <position position="481"/>
    </location>
    <ligand>
        <name>heme</name>
        <dbReference type="ChEBI" id="CHEBI:30413"/>
    </ligand>
    <ligandPart>
        <name>Fe</name>
        <dbReference type="ChEBI" id="CHEBI:18248"/>
    </ligandPart>
</feature>
<dbReference type="GO" id="GO:0020037">
    <property type="term" value="F:heme binding"/>
    <property type="evidence" value="ECO:0007669"/>
    <property type="project" value="InterPro"/>
</dbReference>
<keyword evidence="10" id="KW-0472">Membrane</keyword>
<keyword evidence="6 8" id="KW-0408">Iron</keyword>
<dbReference type="Proteomes" id="UP001392437">
    <property type="component" value="Unassembled WGS sequence"/>
</dbReference>
<comment type="cofactor">
    <cofactor evidence="1 8">
        <name>heme</name>
        <dbReference type="ChEBI" id="CHEBI:30413"/>
    </cofactor>
</comment>
<dbReference type="EMBL" id="JAQQWP010000010">
    <property type="protein sequence ID" value="KAK8096474.1"/>
    <property type="molecule type" value="Genomic_DNA"/>
</dbReference>